<name>A0ACB0J8T2_TRIPR</name>
<gene>
    <name evidence="1" type="ORF">MILVUS5_LOCUS10305</name>
</gene>
<organism evidence="1 2">
    <name type="scientific">Trifolium pratense</name>
    <name type="common">Red clover</name>
    <dbReference type="NCBI Taxonomy" id="57577"/>
    <lineage>
        <taxon>Eukaryota</taxon>
        <taxon>Viridiplantae</taxon>
        <taxon>Streptophyta</taxon>
        <taxon>Embryophyta</taxon>
        <taxon>Tracheophyta</taxon>
        <taxon>Spermatophyta</taxon>
        <taxon>Magnoliopsida</taxon>
        <taxon>eudicotyledons</taxon>
        <taxon>Gunneridae</taxon>
        <taxon>Pentapetalae</taxon>
        <taxon>rosids</taxon>
        <taxon>fabids</taxon>
        <taxon>Fabales</taxon>
        <taxon>Fabaceae</taxon>
        <taxon>Papilionoideae</taxon>
        <taxon>50 kb inversion clade</taxon>
        <taxon>NPAAA clade</taxon>
        <taxon>Hologalegina</taxon>
        <taxon>IRL clade</taxon>
        <taxon>Trifolieae</taxon>
        <taxon>Trifolium</taxon>
    </lineage>
</organism>
<evidence type="ECO:0000313" key="1">
    <source>
        <dbReference type="EMBL" id="CAJ2640456.1"/>
    </source>
</evidence>
<protein>
    <submittedName>
        <fullName evidence="1">Uncharacterized protein</fullName>
    </submittedName>
</protein>
<keyword evidence="2" id="KW-1185">Reference proteome</keyword>
<comment type="caution">
    <text evidence="1">The sequence shown here is derived from an EMBL/GenBank/DDBJ whole genome shotgun (WGS) entry which is preliminary data.</text>
</comment>
<sequence>MKVAMGLDILKHVNSVDDARNRLYSIIHSLEATCLLEVKASGSIQMHDFVRDFAISIARRDKLVFLRKQSDEEWPTKDFLTRCTQVVLDSCVSELPQMIDSPYIKFFCLSNKKNRSLEVPDDFFEGMGSLRVLDLTFLNLSSLPTSFRFLTDLQTLCLNFCILENMVEINALQNLVILCLLGSSMTKLPREIGQLTQLRMLDLSKSGIKVIPPNILSSLTKLEELYMGNTFVNWEDASSTVQNKNASISELQKLPNLTTLELQIRETWMLPRDMQTVFEKLERYKIAIGDVWKWSDIVNGTSKTLMLKLGTNIHLEHGIKSLIKGVENLYLDDVGGIQNVVFQLNVEGFPLLKHLHIQNNANMKYIVDSQERNQIHVFFPSLETLVLHNLKNLEHIWNKIWNYDHHSMCNLASLIVESCGGLKYLFSSTMVGSFKNLKHVEISNCLLMEEIIAKEERNNEIEEESNSHCLNNKCVGSLFPKLEVVDIEGCPLLECIFPFLFVQDVPVLQKIRIRRCDGLKYIFGQYQHVEFSSLRQLELSQLPNFIDMFCKSNNLISLSETGSSSTSNHGSMAQLQLDLDPMKYNIFSWDTTTTTIPLLDGHYSESNSYCINIWERVQCLSIPSKILYNIKKMELSQFSKIESVFIPSIAPRMLLETLTIRNCDELKNIIDFGDYESGSNNWGDVFPKMKELYIEDCPKMDYIFGHDTNDHQNHVEIQLQLQLLELKCLSLCNLPSLVAMCPKHYRIRFPPLAKLELNKCSPDAIKSMSNFKVDPVSESLDSTIRKGMEIIVEEGSTSSNANTITSSSLLVTPECKASSQDDDWDEEDWDETNIGFASQVEMLRQFNYDLPKERDLETTEDFADEVDVQATSGHWLQLGLPYQNDDDDDEITVSKSRLSSIASQLPSYGTEVQATSGHGLTSSHENDIDSNILGFETKRAQTAEGNQDSVGNVSGLKIPSIANSDVLMSGQSTSQQCLMDQLGEIDTSVISSQGIEIHVEEGTTTMNAKTITSSGPLVTSECKTASQEDGDSQIAMISFSIATTETNNQVSSNDDATMKISLIVEQQSPKKVEITVSPSSIASQCASKPSEENSSHIVEDLSYSLLVKRELEQLVFKKHLAIENLSLLTDFLVKHPSVLLRDTSLSNRYKGYAYNNCLSELLKFLQTHSVLDVLGSSHSEFVELLHDVRKCGFDKEWLDDVEKRTLFPGLQIYKDRLKKLLDSKHMLTQYVEDLKNQLASSETVLESIIQQEEQILEAQAALSDPIGY</sequence>
<dbReference type="EMBL" id="CASHSV030000024">
    <property type="protein sequence ID" value="CAJ2640456.1"/>
    <property type="molecule type" value="Genomic_DNA"/>
</dbReference>
<evidence type="ECO:0000313" key="2">
    <source>
        <dbReference type="Proteomes" id="UP001177021"/>
    </source>
</evidence>
<proteinExistence type="predicted"/>
<reference evidence="1" key="1">
    <citation type="submission" date="2023-10" db="EMBL/GenBank/DDBJ databases">
        <authorList>
            <person name="Rodriguez Cubillos JULIANA M."/>
            <person name="De Vega J."/>
        </authorList>
    </citation>
    <scope>NUCLEOTIDE SEQUENCE</scope>
</reference>
<dbReference type="Proteomes" id="UP001177021">
    <property type="component" value="Unassembled WGS sequence"/>
</dbReference>
<accession>A0ACB0J8T2</accession>